<evidence type="ECO:0000256" key="2">
    <source>
        <dbReference type="ARBA" id="ARBA00005916"/>
    </source>
</evidence>
<dbReference type="InterPro" id="IPR006151">
    <property type="entry name" value="Shikm_DH/Glu-tRNA_Rdtase"/>
</dbReference>
<dbReference type="PANTHER" id="PTHR43013:SF1">
    <property type="entry name" value="GLUTAMYL-TRNA REDUCTASE"/>
    <property type="match status" value="1"/>
</dbReference>
<dbReference type="SUPFAM" id="SSF69075">
    <property type="entry name" value="Glutamyl tRNA-reductase dimerization domain"/>
    <property type="match status" value="1"/>
</dbReference>
<comment type="similarity">
    <text evidence="2 9 14">Belongs to the glutamyl-tRNA reductase family.</text>
</comment>
<feature type="binding site" evidence="9 11">
    <location>
        <begin position="107"/>
        <end position="109"/>
    </location>
    <ligand>
        <name>substrate</name>
    </ligand>
</feature>
<evidence type="ECO:0000256" key="8">
    <source>
        <dbReference type="ARBA" id="ARBA00068659"/>
    </source>
</evidence>
<dbReference type="InterPro" id="IPR015895">
    <property type="entry name" value="4pyrrol_synth_GluRdtase_N"/>
</dbReference>
<feature type="active site" description="Nucleophile" evidence="9 10">
    <location>
        <position position="43"/>
    </location>
</feature>
<dbReference type="HAMAP" id="MF_00087">
    <property type="entry name" value="Glu_tRNA_reductase"/>
    <property type="match status" value="1"/>
</dbReference>
<dbReference type="InterPro" id="IPR036291">
    <property type="entry name" value="NAD(P)-bd_dom_sf"/>
</dbReference>
<name>A0AAE5CB04_9BACT</name>
<dbReference type="InterPro" id="IPR036453">
    <property type="entry name" value="GluRdtase_dimer_dom_sf"/>
</dbReference>
<comment type="subunit">
    <text evidence="9">Homodimer.</text>
</comment>
<dbReference type="AlphaFoldDB" id="A0AAE5CB04"/>
<dbReference type="Proteomes" id="UP000702544">
    <property type="component" value="Unassembled WGS sequence"/>
</dbReference>
<dbReference type="Gene3D" id="3.40.50.720">
    <property type="entry name" value="NAD(P)-binding Rossmann-like Domain"/>
    <property type="match status" value="1"/>
</dbReference>
<dbReference type="Pfam" id="PF01488">
    <property type="entry name" value="Shikimate_DH"/>
    <property type="match status" value="1"/>
</dbReference>
<dbReference type="GO" id="GO:0008883">
    <property type="term" value="F:glutamyl-tRNA reductase activity"/>
    <property type="evidence" value="ECO:0007669"/>
    <property type="project" value="UniProtKB-UniRule"/>
</dbReference>
<evidence type="ECO:0000259" key="15">
    <source>
        <dbReference type="Pfam" id="PF00745"/>
    </source>
</evidence>
<evidence type="ECO:0000313" key="19">
    <source>
        <dbReference type="Proteomes" id="UP000702544"/>
    </source>
</evidence>
<evidence type="ECO:0000256" key="3">
    <source>
        <dbReference type="ARBA" id="ARBA00012970"/>
    </source>
</evidence>
<feature type="site" description="Important for activity" evidence="9 13">
    <location>
        <position position="92"/>
    </location>
</feature>
<comment type="domain">
    <text evidence="9">Possesses an unusual extended V-shaped dimeric structure with each monomer consisting of three distinct domains arranged along a curved 'spinal' alpha-helix. The N-terminal catalytic domain specifically recognizes the glutamate moiety of the substrate. The second domain is the NADPH-binding domain, and the third C-terminal domain is responsible for dimerization.</text>
</comment>
<reference evidence="18 19" key="1">
    <citation type="submission" date="2020-01" db="EMBL/GenBank/DDBJ databases">
        <title>Genomes assembled from Gulf of Kutch pelagic sediment metagenomes.</title>
        <authorList>
            <person name="Chandrashekar M."/>
            <person name="Mahajan M.S."/>
            <person name="Dave K.J."/>
            <person name="Vatsa P."/>
            <person name="Nathani N.M."/>
        </authorList>
    </citation>
    <scope>NUCLEOTIDE SEQUENCE [LARGE SCALE GENOMIC DNA]</scope>
    <source>
        <strain evidence="18">KS3-K002</strain>
    </source>
</reference>
<dbReference type="EMBL" id="JAACAK010000017">
    <property type="protein sequence ID" value="NIR73905.1"/>
    <property type="molecule type" value="Genomic_DNA"/>
</dbReference>
<dbReference type="Pfam" id="PF00745">
    <property type="entry name" value="GlutR_dimer"/>
    <property type="match status" value="1"/>
</dbReference>
<proteinExistence type="inferred from homology"/>
<keyword evidence="5 9" id="KW-0560">Oxidoreductase</keyword>
<comment type="function">
    <text evidence="9">Catalyzes the NADPH-dependent reduction of glutamyl-tRNA(Glu) to glutamate 1-semialdehyde (GSA).</text>
</comment>
<dbReference type="SUPFAM" id="SSF69742">
    <property type="entry name" value="Glutamyl tRNA-reductase catalytic, N-terminal domain"/>
    <property type="match status" value="1"/>
</dbReference>
<evidence type="ECO:0000259" key="16">
    <source>
        <dbReference type="Pfam" id="PF01488"/>
    </source>
</evidence>
<dbReference type="SUPFAM" id="SSF51735">
    <property type="entry name" value="NAD(P)-binding Rossmann-fold domains"/>
    <property type="match status" value="1"/>
</dbReference>
<evidence type="ECO:0000256" key="14">
    <source>
        <dbReference type="RuleBase" id="RU000584"/>
    </source>
</evidence>
<protein>
    <recommendedName>
        <fullName evidence="8 9">Glutamyl-tRNA reductase</fullName>
        <shortName evidence="9">GluTR</shortName>
        <ecNumber evidence="3 9">1.2.1.70</ecNumber>
    </recommendedName>
</protein>
<comment type="pathway">
    <text evidence="1 9 14">Porphyrin-containing compound metabolism; protoporphyrin-IX biosynthesis; 5-aminolevulinate from L-glutamyl-tRNA(Glu): step 1/2.</text>
</comment>
<dbReference type="InterPro" id="IPR036343">
    <property type="entry name" value="GluRdtase_N_sf"/>
</dbReference>
<evidence type="ECO:0000256" key="6">
    <source>
        <dbReference type="ARBA" id="ARBA00023244"/>
    </source>
</evidence>
<evidence type="ECO:0000256" key="1">
    <source>
        <dbReference type="ARBA" id="ARBA00005059"/>
    </source>
</evidence>
<gene>
    <name evidence="9" type="primary">hemA</name>
    <name evidence="18" type="ORF">GWO12_02135</name>
</gene>
<comment type="catalytic activity">
    <reaction evidence="7 9 14">
        <text>(S)-4-amino-5-oxopentanoate + tRNA(Glu) + NADP(+) = L-glutamyl-tRNA(Glu) + NADPH + H(+)</text>
        <dbReference type="Rhea" id="RHEA:12344"/>
        <dbReference type="Rhea" id="RHEA-COMP:9663"/>
        <dbReference type="Rhea" id="RHEA-COMP:9680"/>
        <dbReference type="ChEBI" id="CHEBI:15378"/>
        <dbReference type="ChEBI" id="CHEBI:57501"/>
        <dbReference type="ChEBI" id="CHEBI:57783"/>
        <dbReference type="ChEBI" id="CHEBI:58349"/>
        <dbReference type="ChEBI" id="CHEBI:78442"/>
        <dbReference type="ChEBI" id="CHEBI:78520"/>
        <dbReference type="EC" id="1.2.1.70"/>
    </reaction>
</comment>
<dbReference type="FunFam" id="3.40.50.720:FF:000031">
    <property type="entry name" value="Glutamyl-tRNA reductase"/>
    <property type="match status" value="1"/>
</dbReference>
<dbReference type="GO" id="GO:0050661">
    <property type="term" value="F:NADP binding"/>
    <property type="evidence" value="ECO:0007669"/>
    <property type="project" value="InterPro"/>
</dbReference>
<dbReference type="GO" id="GO:0019353">
    <property type="term" value="P:protoporphyrinogen IX biosynthetic process from glutamate"/>
    <property type="evidence" value="ECO:0007669"/>
    <property type="project" value="TreeGrafter"/>
</dbReference>
<dbReference type="Gene3D" id="3.30.460.30">
    <property type="entry name" value="Glutamyl-tRNA reductase, N-terminal domain"/>
    <property type="match status" value="1"/>
</dbReference>
<dbReference type="EC" id="1.2.1.70" evidence="3 9"/>
<feature type="domain" description="Tetrapyrrole biosynthesis glutamyl-tRNA reductase dimerisation" evidence="15">
    <location>
        <begin position="317"/>
        <end position="415"/>
    </location>
</feature>
<dbReference type="PROSITE" id="PS00747">
    <property type="entry name" value="GLUTR"/>
    <property type="match status" value="1"/>
</dbReference>
<keyword evidence="6 9" id="KW-0627">Porphyrin biosynthesis</keyword>
<dbReference type="PIRSF" id="PIRSF000445">
    <property type="entry name" value="4pyrrol_synth_GluRdtase"/>
    <property type="match status" value="1"/>
</dbReference>
<feature type="domain" description="Glutamyl-tRNA reductase N-terminal" evidence="17">
    <location>
        <begin position="1"/>
        <end position="153"/>
    </location>
</feature>
<feature type="binding site" evidence="9 11">
    <location>
        <position position="113"/>
    </location>
    <ligand>
        <name>substrate</name>
    </ligand>
</feature>
<dbReference type="InterPro" id="IPR000343">
    <property type="entry name" value="4pyrrol_synth_GluRdtase"/>
</dbReference>
<evidence type="ECO:0000256" key="10">
    <source>
        <dbReference type="PIRSR" id="PIRSR000445-1"/>
    </source>
</evidence>
<evidence type="ECO:0000256" key="9">
    <source>
        <dbReference type="HAMAP-Rule" id="MF_00087"/>
    </source>
</evidence>
<feature type="binding site" evidence="9 12">
    <location>
        <begin position="186"/>
        <end position="191"/>
    </location>
    <ligand>
        <name>NADP(+)</name>
        <dbReference type="ChEBI" id="CHEBI:58349"/>
    </ligand>
</feature>
<evidence type="ECO:0000256" key="4">
    <source>
        <dbReference type="ARBA" id="ARBA00022857"/>
    </source>
</evidence>
<feature type="domain" description="Quinate/shikimate 5-dehydrogenase/glutamyl-tRNA reductase" evidence="16">
    <location>
        <begin position="168"/>
        <end position="303"/>
    </location>
</feature>
<evidence type="ECO:0000256" key="13">
    <source>
        <dbReference type="PIRSR" id="PIRSR000445-4"/>
    </source>
</evidence>
<evidence type="ECO:0000259" key="17">
    <source>
        <dbReference type="Pfam" id="PF05201"/>
    </source>
</evidence>
<evidence type="ECO:0000256" key="7">
    <source>
        <dbReference type="ARBA" id="ARBA00047464"/>
    </source>
</evidence>
<comment type="miscellaneous">
    <text evidence="9">During catalysis, the active site Cys acts as a nucleophile attacking the alpha-carbonyl group of tRNA-bound glutamate with the formation of a thioester intermediate between enzyme and glutamate, and the concomitant release of tRNA(Glu). The thioester intermediate is finally reduced by direct hydride transfer from NADPH, to form the product GSA.</text>
</comment>
<evidence type="ECO:0000313" key="18">
    <source>
        <dbReference type="EMBL" id="NIR73905.1"/>
    </source>
</evidence>
<sequence length="426" mass="47511">MNHRTAPIEIRERFAFSPDEMPDALAQVLSDGAISEAALISTCNRTEFYLHLSEHEAAVAHVVRTLADQADSLPKPAERYIYVKQGLDAVEHLYRVTSGLDSMVLGEVQIQGQVRDAYEVARSLTGQRQAVRTVFNRLFQSALSVGGRVRSETRLSEGAASVPSAAVELARKIFGSLRGRRGMVLGAGNMGELTLECLVSEGVSSVIVTSRSLTRAQKVAGRFGGSAVSFSDFWEGLPETDIVITSTSAPHAMITLEDFQTRMPKKLKSPLFIVDIAIPRDVESEIGDLPNVFLYTIDDLQQIVTANYERRKAELPKAEKIIEHEVEKFWRWYSGLRAVPFIKQLRNQAEQMRQSEVDRTLSELDHLSDSDREKIQRLSVTLLKKFLHQPTARIRAAAEDGREHDVLEAARFLFDVEGESKTEGSK</sequence>
<dbReference type="InterPro" id="IPR018214">
    <property type="entry name" value="GluRdtase_CS"/>
</dbReference>
<dbReference type="NCBIfam" id="TIGR01035">
    <property type="entry name" value="hemA"/>
    <property type="match status" value="1"/>
</dbReference>
<dbReference type="InterPro" id="IPR015896">
    <property type="entry name" value="4pyrrol_synth_GluRdtase_dimer"/>
</dbReference>
<dbReference type="FunFam" id="3.30.460.30:FF:000001">
    <property type="entry name" value="Glutamyl-tRNA reductase"/>
    <property type="match status" value="1"/>
</dbReference>
<evidence type="ECO:0000256" key="11">
    <source>
        <dbReference type="PIRSR" id="PIRSR000445-2"/>
    </source>
</evidence>
<evidence type="ECO:0000256" key="12">
    <source>
        <dbReference type="PIRSR" id="PIRSR000445-3"/>
    </source>
</evidence>
<keyword evidence="4 9" id="KW-0521">NADP</keyword>
<feature type="binding site" evidence="9 11">
    <location>
        <position position="102"/>
    </location>
    <ligand>
        <name>substrate</name>
    </ligand>
</feature>
<evidence type="ECO:0000256" key="5">
    <source>
        <dbReference type="ARBA" id="ARBA00023002"/>
    </source>
</evidence>
<feature type="binding site" evidence="9 11">
    <location>
        <begin position="42"/>
        <end position="45"/>
    </location>
    <ligand>
        <name>substrate</name>
    </ligand>
</feature>
<dbReference type="CDD" id="cd05213">
    <property type="entry name" value="NAD_bind_Glutamyl_tRNA_reduct"/>
    <property type="match status" value="1"/>
</dbReference>
<organism evidence="18 19">
    <name type="scientific">Candidatus Kutchimonas denitrificans</name>
    <dbReference type="NCBI Taxonomy" id="3056748"/>
    <lineage>
        <taxon>Bacteria</taxon>
        <taxon>Pseudomonadati</taxon>
        <taxon>Gemmatimonadota</taxon>
        <taxon>Gemmatimonadia</taxon>
        <taxon>Candidatus Palauibacterales</taxon>
        <taxon>Candidatus Palauibacteraceae</taxon>
        <taxon>Candidatus Kutchimonas</taxon>
    </lineage>
</organism>
<comment type="caution">
    <text evidence="18">The sequence shown here is derived from an EMBL/GenBank/DDBJ whole genome shotgun (WGS) entry which is preliminary data.</text>
</comment>
<dbReference type="PANTHER" id="PTHR43013">
    <property type="entry name" value="GLUTAMYL-TRNA REDUCTASE"/>
    <property type="match status" value="1"/>
</dbReference>
<accession>A0AAE5CB04</accession>
<dbReference type="Pfam" id="PF05201">
    <property type="entry name" value="GlutR_N"/>
    <property type="match status" value="1"/>
</dbReference>